<dbReference type="EMBL" id="UINC01204113">
    <property type="protein sequence ID" value="SVE24691.1"/>
    <property type="molecule type" value="Genomic_DNA"/>
</dbReference>
<evidence type="ECO:0000256" key="2">
    <source>
        <dbReference type="ARBA" id="ARBA00023002"/>
    </source>
</evidence>
<dbReference type="PANTHER" id="PTHR42991:SF1">
    <property type="entry name" value="ALDEHYDE DEHYDROGENASE"/>
    <property type="match status" value="1"/>
</dbReference>
<dbReference type="Gene3D" id="3.40.605.10">
    <property type="entry name" value="Aldehyde Dehydrogenase, Chain A, domain 1"/>
    <property type="match status" value="1"/>
</dbReference>
<reference evidence="4" key="1">
    <citation type="submission" date="2018-05" db="EMBL/GenBank/DDBJ databases">
        <authorList>
            <person name="Lanie J.A."/>
            <person name="Ng W.-L."/>
            <person name="Kazmierczak K.M."/>
            <person name="Andrzejewski T.M."/>
            <person name="Davidsen T.M."/>
            <person name="Wayne K.J."/>
            <person name="Tettelin H."/>
            <person name="Glass J.I."/>
            <person name="Rusch D."/>
            <person name="Podicherti R."/>
            <person name="Tsui H.-C.T."/>
            <person name="Winkler M.E."/>
        </authorList>
    </citation>
    <scope>NUCLEOTIDE SEQUENCE</scope>
</reference>
<dbReference type="InterPro" id="IPR015590">
    <property type="entry name" value="Aldehyde_DH_dom"/>
</dbReference>
<dbReference type="AlphaFoldDB" id="A0A383BXT2"/>
<organism evidence="4">
    <name type="scientific">marine metagenome</name>
    <dbReference type="NCBI Taxonomy" id="408172"/>
    <lineage>
        <taxon>unclassified sequences</taxon>
        <taxon>metagenomes</taxon>
        <taxon>ecological metagenomes</taxon>
    </lineage>
</organism>
<dbReference type="InterPro" id="IPR051020">
    <property type="entry name" value="ALDH-related_metabolic_enz"/>
</dbReference>
<dbReference type="PANTHER" id="PTHR42991">
    <property type="entry name" value="ALDEHYDE DEHYDROGENASE"/>
    <property type="match status" value="1"/>
</dbReference>
<dbReference type="InterPro" id="IPR016161">
    <property type="entry name" value="Ald_DH/histidinol_DH"/>
</dbReference>
<dbReference type="InterPro" id="IPR016162">
    <property type="entry name" value="Ald_DH_N"/>
</dbReference>
<feature type="domain" description="Aldehyde dehydrogenase" evidence="3">
    <location>
        <begin position="9"/>
        <end position="116"/>
    </location>
</feature>
<evidence type="ECO:0000313" key="4">
    <source>
        <dbReference type="EMBL" id="SVE24691.1"/>
    </source>
</evidence>
<accession>A0A383BXT2</accession>
<feature type="non-terminal residue" evidence="4">
    <location>
        <position position="116"/>
    </location>
</feature>
<dbReference type="Pfam" id="PF00171">
    <property type="entry name" value="Aldedh"/>
    <property type="match status" value="1"/>
</dbReference>
<dbReference type="GO" id="GO:0008911">
    <property type="term" value="F:lactaldehyde dehydrogenase (NAD+) activity"/>
    <property type="evidence" value="ECO:0007669"/>
    <property type="project" value="TreeGrafter"/>
</dbReference>
<comment type="similarity">
    <text evidence="1">Belongs to the aldehyde dehydrogenase family.</text>
</comment>
<gene>
    <name evidence="4" type="ORF">METZ01_LOCUS477545</name>
</gene>
<evidence type="ECO:0000256" key="1">
    <source>
        <dbReference type="ARBA" id="ARBA00009986"/>
    </source>
</evidence>
<protein>
    <recommendedName>
        <fullName evidence="3">Aldehyde dehydrogenase domain-containing protein</fullName>
    </recommendedName>
</protein>
<dbReference type="SUPFAM" id="SSF53720">
    <property type="entry name" value="ALDH-like"/>
    <property type="match status" value="1"/>
</dbReference>
<sequence>MKMHAGGKWIDKDDKIGVVNPFDGSVIDTVPRGGAEDVDAAIATAERGARIMADMPAYDRYRILHKAAEIMTERLEDLGRTITLEEGKVIAEGMGEAARAQETIELSAEEAKRLTG</sequence>
<keyword evidence="2" id="KW-0560">Oxidoreductase</keyword>
<name>A0A383BXT2_9ZZZZ</name>
<evidence type="ECO:0000259" key="3">
    <source>
        <dbReference type="Pfam" id="PF00171"/>
    </source>
</evidence>
<proteinExistence type="inferred from homology"/>